<evidence type="ECO:0000313" key="3">
    <source>
        <dbReference type="Proteomes" id="UP001148838"/>
    </source>
</evidence>
<evidence type="ECO:0000313" key="2">
    <source>
        <dbReference type="EMBL" id="KAJ4431058.1"/>
    </source>
</evidence>
<sequence>MGIVDKLTDCIGTSTHVGDIRPIPSFHDCSKDDNDKNDKDNEEDVDNDDNDDKEDDADNKDNKESLIEFNIPKLKDEETKQHYQVEISNRFTALASSDEVEEKLDVNSVWKNIRDNIKIVAEQNIGYYETKKKKHVANRKANTTIHSEAREIIANIIEKCDEERVQKHLRIPLNTSTERAAEYTGVGYSIIKKIRKEHKIRKENSLDRLLKSPGKKRLIISRNILHVDDFDKCVIRNTIQDFYIQEKRVPTIPKLLTDKRYLQKDRYLVKIEIDRKERLAEKRETGRKERLADERNWQKREIVRKEIQVGKRD</sequence>
<reference evidence="2 3" key="1">
    <citation type="journal article" date="2022" name="Allergy">
        <title>Genome assembly and annotation of Periplaneta americana reveal a comprehensive cockroach allergen profile.</title>
        <authorList>
            <person name="Wang L."/>
            <person name="Xiong Q."/>
            <person name="Saelim N."/>
            <person name="Wang L."/>
            <person name="Nong W."/>
            <person name="Wan A.T."/>
            <person name="Shi M."/>
            <person name="Liu X."/>
            <person name="Cao Q."/>
            <person name="Hui J.H.L."/>
            <person name="Sookrung N."/>
            <person name="Leung T.F."/>
            <person name="Tungtrongchitr A."/>
            <person name="Tsui S.K.W."/>
        </authorList>
    </citation>
    <scope>NUCLEOTIDE SEQUENCE [LARGE SCALE GENOMIC DNA]</scope>
    <source>
        <strain evidence="2">PWHHKU_190912</strain>
    </source>
</reference>
<accession>A0ABQ8SAP4</accession>
<dbReference type="Proteomes" id="UP001148838">
    <property type="component" value="Unassembled WGS sequence"/>
</dbReference>
<protein>
    <submittedName>
        <fullName evidence="2">Uncharacterized protein</fullName>
    </submittedName>
</protein>
<comment type="caution">
    <text evidence="2">The sequence shown here is derived from an EMBL/GenBank/DDBJ whole genome shotgun (WGS) entry which is preliminary data.</text>
</comment>
<gene>
    <name evidence="2" type="ORF">ANN_19651</name>
</gene>
<feature type="region of interest" description="Disordered" evidence="1">
    <location>
        <begin position="16"/>
        <end position="67"/>
    </location>
</feature>
<evidence type="ECO:0000256" key="1">
    <source>
        <dbReference type="SAM" id="MobiDB-lite"/>
    </source>
</evidence>
<organism evidence="2 3">
    <name type="scientific">Periplaneta americana</name>
    <name type="common">American cockroach</name>
    <name type="synonym">Blatta americana</name>
    <dbReference type="NCBI Taxonomy" id="6978"/>
    <lineage>
        <taxon>Eukaryota</taxon>
        <taxon>Metazoa</taxon>
        <taxon>Ecdysozoa</taxon>
        <taxon>Arthropoda</taxon>
        <taxon>Hexapoda</taxon>
        <taxon>Insecta</taxon>
        <taxon>Pterygota</taxon>
        <taxon>Neoptera</taxon>
        <taxon>Polyneoptera</taxon>
        <taxon>Dictyoptera</taxon>
        <taxon>Blattodea</taxon>
        <taxon>Blattoidea</taxon>
        <taxon>Blattidae</taxon>
        <taxon>Blattinae</taxon>
        <taxon>Periplaneta</taxon>
    </lineage>
</organism>
<feature type="compositionally biased region" description="Acidic residues" evidence="1">
    <location>
        <begin position="40"/>
        <end position="58"/>
    </location>
</feature>
<feature type="compositionally biased region" description="Basic and acidic residues" evidence="1">
    <location>
        <begin position="28"/>
        <end position="39"/>
    </location>
</feature>
<proteinExistence type="predicted"/>
<keyword evidence="3" id="KW-1185">Reference proteome</keyword>
<dbReference type="EMBL" id="JAJSOF020000031">
    <property type="protein sequence ID" value="KAJ4431058.1"/>
    <property type="molecule type" value="Genomic_DNA"/>
</dbReference>
<name>A0ABQ8SAP4_PERAM</name>